<dbReference type="Gene3D" id="3.90.550.10">
    <property type="entry name" value="Spore Coat Polysaccharide Biosynthesis Protein SpsA, Chain A"/>
    <property type="match status" value="1"/>
</dbReference>
<keyword evidence="2" id="KW-0548">Nucleotidyltransferase</keyword>
<dbReference type="InterPro" id="IPR003329">
    <property type="entry name" value="Cytidylyl_trans"/>
</dbReference>
<dbReference type="CDD" id="cd02513">
    <property type="entry name" value="CMP-NeuAc_Synthase"/>
    <property type="match status" value="1"/>
</dbReference>
<dbReference type="Pfam" id="PF02348">
    <property type="entry name" value="CTP_transf_3"/>
    <property type="match status" value="1"/>
</dbReference>
<dbReference type="AlphaFoldDB" id="A0A1V4GU61"/>
<dbReference type="SUPFAM" id="SSF53448">
    <property type="entry name" value="Nucleotide-diphospho-sugar transferases"/>
    <property type="match status" value="1"/>
</dbReference>
<dbReference type="EMBL" id="UGQC01000001">
    <property type="protein sequence ID" value="STZ00354.1"/>
    <property type="molecule type" value="Genomic_DNA"/>
</dbReference>
<dbReference type="InterPro" id="IPR029044">
    <property type="entry name" value="Nucleotide-diphossugar_trans"/>
</dbReference>
<dbReference type="EMBL" id="MXAN01000051">
    <property type="protein sequence ID" value="OPH36219.1"/>
    <property type="molecule type" value="Genomic_DNA"/>
</dbReference>
<evidence type="ECO:0000313" key="1">
    <source>
        <dbReference type="EMBL" id="OPH36219.1"/>
    </source>
</evidence>
<accession>A0A1V4GU61</accession>
<dbReference type="GO" id="GO:0008781">
    <property type="term" value="F:N-acylneuraminate cytidylyltransferase activity"/>
    <property type="evidence" value="ECO:0007669"/>
    <property type="project" value="UniProtKB-EC"/>
</dbReference>
<dbReference type="EC" id="2.7.7.43" evidence="2"/>
<dbReference type="PANTHER" id="PTHR21485">
    <property type="entry name" value="HAD SUPERFAMILY MEMBERS CMAS AND KDSC"/>
    <property type="match status" value="1"/>
</dbReference>
<proteinExistence type="predicted"/>
<organism evidence="1 3">
    <name type="scientific">Moraxella lacunata</name>
    <dbReference type="NCBI Taxonomy" id="477"/>
    <lineage>
        <taxon>Bacteria</taxon>
        <taxon>Pseudomonadati</taxon>
        <taxon>Pseudomonadota</taxon>
        <taxon>Gammaproteobacteria</taxon>
        <taxon>Moraxellales</taxon>
        <taxon>Moraxellaceae</taxon>
        <taxon>Moraxella</taxon>
    </lineage>
</organism>
<protein>
    <submittedName>
        <fullName evidence="2">N-acylneuraminate cytidylyltransferase</fullName>
        <ecNumber evidence="2">2.7.7.43</ecNumber>
    </submittedName>
</protein>
<dbReference type="RefSeq" id="WP_062499138.1">
    <property type="nucleotide sequence ID" value="NZ_MXAN01000051.1"/>
</dbReference>
<dbReference type="InterPro" id="IPR050793">
    <property type="entry name" value="CMP-NeuNAc_synthase"/>
</dbReference>
<reference evidence="2 4" key="3">
    <citation type="submission" date="2018-06" db="EMBL/GenBank/DDBJ databases">
        <authorList>
            <consortium name="Pathogen Informatics"/>
            <person name="Doyle S."/>
        </authorList>
    </citation>
    <scope>NUCLEOTIDE SEQUENCE [LARGE SCALE GENOMIC DNA]</scope>
    <source>
        <strain evidence="2 4">NCTC7911</strain>
    </source>
</reference>
<gene>
    <name evidence="2" type="primary">neuA</name>
    <name evidence="1" type="ORF">B5J94_07550</name>
    <name evidence="2" type="ORF">NCTC7911_01749</name>
</gene>
<dbReference type="Proteomes" id="UP000191025">
    <property type="component" value="Unassembled WGS sequence"/>
</dbReference>
<evidence type="ECO:0000313" key="4">
    <source>
        <dbReference type="Proteomes" id="UP000254107"/>
    </source>
</evidence>
<reference evidence="3" key="1">
    <citation type="submission" date="2017-03" db="EMBL/GenBank/DDBJ databases">
        <title>Draft genome sequence of Moraxella equi CCUG 4950T type strain.</title>
        <authorList>
            <person name="Salva-Serra F."/>
            <person name="Engstrom-Jakobsson H."/>
            <person name="Thorell K."/>
            <person name="Jaen-Luchoro D."/>
            <person name="Gonzales-Siles L."/>
            <person name="Karlsson R."/>
            <person name="Yazdan S."/>
            <person name="Boulund F."/>
            <person name="Johnning A."/>
            <person name="Engstrand L."/>
            <person name="Kristiansson E."/>
            <person name="Moore E."/>
        </authorList>
    </citation>
    <scope>NUCLEOTIDE SEQUENCE [LARGE SCALE GENOMIC DNA]</scope>
    <source>
        <strain evidence="3">CCUG 4441</strain>
    </source>
</reference>
<evidence type="ECO:0000313" key="3">
    <source>
        <dbReference type="Proteomes" id="UP000191025"/>
    </source>
</evidence>
<keyword evidence="4" id="KW-1185">Reference proteome</keyword>
<keyword evidence="2" id="KW-0808">Transferase</keyword>
<evidence type="ECO:0000313" key="2">
    <source>
        <dbReference type="EMBL" id="STZ00354.1"/>
    </source>
</evidence>
<name>A0A1V4GU61_MORLA</name>
<sequence length="230" mass="25572">MNKIAIILARQNSKGIPLKNLQPVGGISLLGRAIQSAIESGVFTHIVVSTDGELIVQEAQKYPDVLIIKRPDELANDTASSISGVIHALDTLKQVYNVSGGVVCLLQPTSPLRTGKHIQESWALFEQQQFSGCVISACGLEQHPYKCLVKTEQDYEPVHLLTDLEAPRQQLPKAYAPNGAIYWNDVDTLKHHQRFFNKPICLYEMNEQDSLDIDSPNDLIKADKALFLRN</sequence>
<dbReference type="GeneID" id="302270315"/>
<dbReference type="Proteomes" id="UP000254107">
    <property type="component" value="Unassembled WGS sequence"/>
</dbReference>
<dbReference type="PANTHER" id="PTHR21485:SF6">
    <property type="entry name" value="N-ACYLNEURAMINATE CYTIDYLYLTRANSFERASE-RELATED"/>
    <property type="match status" value="1"/>
</dbReference>
<reference evidence="1" key="2">
    <citation type="submission" date="2017-03" db="EMBL/GenBank/DDBJ databases">
        <authorList>
            <person name="Afonso C.L."/>
            <person name="Miller P.J."/>
            <person name="Scott M.A."/>
            <person name="Spackman E."/>
            <person name="Goraichik I."/>
            <person name="Dimitrov K.M."/>
            <person name="Suarez D.L."/>
            <person name="Swayne D.E."/>
        </authorList>
    </citation>
    <scope>NUCLEOTIDE SEQUENCE</scope>
    <source>
        <strain evidence="1">CCUG 4441</strain>
    </source>
</reference>